<evidence type="ECO:0000256" key="1">
    <source>
        <dbReference type="ARBA" id="ARBA00004651"/>
    </source>
</evidence>
<feature type="transmembrane region" description="Helical" evidence="7">
    <location>
        <begin position="170"/>
        <end position="188"/>
    </location>
</feature>
<dbReference type="PANTHER" id="PTHR43124">
    <property type="entry name" value="PURINE EFFLUX PUMP PBUE"/>
    <property type="match status" value="1"/>
</dbReference>
<feature type="transmembrane region" description="Helical" evidence="7">
    <location>
        <begin position="139"/>
        <end position="164"/>
    </location>
</feature>
<keyword evidence="6 7" id="KW-0472">Membrane</keyword>
<keyword evidence="4 7" id="KW-0812">Transmembrane</keyword>
<keyword evidence="2" id="KW-0813">Transport</keyword>
<protein>
    <submittedName>
        <fullName evidence="9">Major facilitator superfamily MFS_1</fullName>
    </submittedName>
</protein>
<keyword evidence="10" id="KW-1185">Reference proteome</keyword>
<gene>
    <name evidence="9" type="ORF">DealDRAFT_2790</name>
</gene>
<dbReference type="GO" id="GO:0005886">
    <property type="term" value="C:plasma membrane"/>
    <property type="evidence" value="ECO:0007669"/>
    <property type="project" value="UniProtKB-SubCell"/>
</dbReference>
<reference evidence="9 10" key="1">
    <citation type="submission" date="2009-02" db="EMBL/GenBank/DDBJ databases">
        <title>Sequencing of the draft genome and assembly of Dethiobacter alkaliphilus AHT 1.</title>
        <authorList>
            <consortium name="US DOE Joint Genome Institute (JGI-PGF)"/>
            <person name="Lucas S."/>
            <person name="Copeland A."/>
            <person name="Lapidus A."/>
            <person name="Glavina del Rio T."/>
            <person name="Dalin E."/>
            <person name="Tice H."/>
            <person name="Bruce D."/>
            <person name="Goodwin L."/>
            <person name="Pitluck S."/>
            <person name="Larimer F."/>
            <person name="Land M.L."/>
            <person name="Hauser L."/>
            <person name="Muyzer G."/>
        </authorList>
    </citation>
    <scope>NUCLEOTIDE SEQUENCE [LARGE SCALE GENOMIC DNA]</scope>
    <source>
        <strain evidence="9 10">AHT 1</strain>
    </source>
</reference>
<keyword evidence="3" id="KW-1003">Cell membrane</keyword>
<dbReference type="PRINTS" id="PR01035">
    <property type="entry name" value="TCRTETA"/>
</dbReference>
<feature type="transmembrane region" description="Helical" evidence="7">
    <location>
        <begin position="12"/>
        <end position="33"/>
    </location>
</feature>
<name>C0GJY1_DETAL</name>
<dbReference type="PROSITE" id="PS50850">
    <property type="entry name" value="MFS"/>
    <property type="match status" value="1"/>
</dbReference>
<feature type="domain" description="Major facilitator superfamily (MFS) profile" evidence="8">
    <location>
        <begin position="8"/>
        <end position="396"/>
    </location>
</feature>
<evidence type="ECO:0000313" key="10">
    <source>
        <dbReference type="Proteomes" id="UP000006443"/>
    </source>
</evidence>
<comment type="subcellular location">
    <subcellularLocation>
        <location evidence="1">Cell membrane</location>
        <topology evidence="1">Multi-pass membrane protein</topology>
    </subcellularLocation>
</comment>
<dbReference type="InterPro" id="IPR011701">
    <property type="entry name" value="MFS"/>
</dbReference>
<feature type="transmembrane region" description="Helical" evidence="7">
    <location>
        <begin position="282"/>
        <end position="300"/>
    </location>
</feature>
<evidence type="ECO:0000259" key="8">
    <source>
        <dbReference type="PROSITE" id="PS50850"/>
    </source>
</evidence>
<dbReference type="Proteomes" id="UP000006443">
    <property type="component" value="Unassembled WGS sequence"/>
</dbReference>
<evidence type="ECO:0000256" key="5">
    <source>
        <dbReference type="ARBA" id="ARBA00022989"/>
    </source>
</evidence>
<keyword evidence="5 7" id="KW-1133">Transmembrane helix</keyword>
<feature type="transmembrane region" description="Helical" evidence="7">
    <location>
        <begin position="306"/>
        <end position="331"/>
    </location>
</feature>
<dbReference type="STRING" id="555088.DealDRAFT_2790"/>
<feature type="transmembrane region" description="Helical" evidence="7">
    <location>
        <begin position="343"/>
        <end position="366"/>
    </location>
</feature>
<dbReference type="AlphaFoldDB" id="C0GJY1"/>
<dbReference type="InterPro" id="IPR001958">
    <property type="entry name" value="Tet-R_TetA/multi-R_MdtG-like"/>
</dbReference>
<comment type="caution">
    <text evidence="9">The sequence shown here is derived from an EMBL/GenBank/DDBJ whole genome shotgun (WGS) entry which is preliminary data.</text>
</comment>
<dbReference type="SUPFAM" id="SSF103473">
    <property type="entry name" value="MFS general substrate transporter"/>
    <property type="match status" value="1"/>
</dbReference>
<dbReference type="OrthoDB" id="9803985at2"/>
<evidence type="ECO:0000256" key="4">
    <source>
        <dbReference type="ARBA" id="ARBA00022692"/>
    </source>
</evidence>
<dbReference type="eggNOG" id="COG2814">
    <property type="taxonomic scope" value="Bacteria"/>
</dbReference>
<feature type="transmembrane region" description="Helical" evidence="7">
    <location>
        <begin position="372"/>
        <end position="391"/>
    </location>
</feature>
<evidence type="ECO:0000256" key="2">
    <source>
        <dbReference type="ARBA" id="ARBA00022448"/>
    </source>
</evidence>
<dbReference type="Gene3D" id="1.20.1250.20">
    <property type="entry name" value="MFS general substrate transporter like domains"/>
    <property type="match status" value="1"/>
</dbReference>
<dbReference type="GO" id="GO:0022857">
    <property type="term" value="F:transmembrane transporter activity"/>
    <property type="evidence" value="ECO:0007669"/>
    <property type="project" value="InterPro"/>
</dbReference>
<dbReference type="CDD" id="cd17474">
    <property type="entry name" value="MFS_YfmO_like"/>
    <property type="match status" value="1"/>
</dbReference>
<dbReference type="Pfam" id="PF07690">
    <property type="entry name" value="MFS_1"/>
    <property type="match status" value="1"/>
</dbReference>
<accession>C0GJY1</accession>
<feature type="transmembrane region" description="Helical" evidence="7">
    <location>
        <begin position="74"/>
        <end position="95"/>
    </location>
</feature>
<dbReference type="InterPro" id="IPR020846">
    <property type="entry name" value="MFS_dom"/>
</dbReference>
<evidence type="ECO:0000256" key="3">
    <source>
        <dbReference type="ARBA" id="ARBA00022475"/>
    </source>
</evidence>
<feature type="transmembrane region" description="Helical" evidence="7">
    <location>
        <begin position="250"/>
        <end position="275"/>
    </location>
</feature>
<feature type="transmembrane region" description="Helical" evidence="7">
    <location>
        <begin position="216"/>
        <end position="238"/>
    </location>
</feature>
<evidence type="ECO:0000256" key="7">
    <source>
        <dbReference type="SAM" id="Phobius"/>
    </source>
</evidence>
<dbReference type="PANTHER" id="PTHR43124:SF3">
    <property type="entry name" value="CHLORAMPHENICOL EFFLUX PUMP RV0191"/>
    <property type="match status" value="1"/>
</dbReference>
<feature type="transmembrane region" description="Helical" evidence="7">
    <location>
        <begin position="39"/>
        <end position="62"/>
    </location>
</feature>
<evidence type="ECO:0000256" key="6">
    <source>
        <dbReference type="ARBA" id="ARBA00023136"/>
    </source>
</evidence>
<feature type="transmembrane region" description="Helical" evidence="7">
    <location>
        <begin position="101"/>
        <end position="127"/>
    </location>
</feature>
<dbReference type="EMBL" id="ACJM01000019">
    <property type="protein sequence ID" value="EEG76350.1"/>
    <property type="molecule type" value="Genomic_DNA"/>
</dbReference>
<organism evidence="9 10">
    <name type="scientific">Dethiobacter alkaliphilus AHT 1</name>
    <dbReference type="NCBI Taxonomy" id="555088"/>
    <lineage>
        <taxon>Bacteria</taxon>
        <taxon>Bacillati</taxon>
        <taxon>Bacillota</taxon>
        <taxon>Dethiobacteria</taxon>
        <taxon>Dethiobacterales</taxon>
        <taxon>Dethiobacteraceae</taxon>
        <taxon>Dethiobacter</taxon>
    </lineage>
</organism>
<dbReference type="RefSeq" id="WP_008518522.1">
    <property type="nucleotide sequence ID" value="NZ_ACJM01000019.1"/>
</dbReference>
<evidence type="ECO:0000313" key="9">
    <source>
        <dbReference type="EMBL" id="EEG76350.1"/>
    </source>
</evidence>
<proteinExistence type="predicted"/>
<sequence length="403" mass="44025">MRSQTKWKLTALSSVTFIMVFGNSMIIPVFTLIRNALDISLFQVALLVTYYSVAASIFIPVFGFISDHIQRRSVIIVALALYGLGGSFIGFLALFSDNPHIFSIILASRVVQGIGAAGMSPIAMALVGDIFTTEERAKALGLIEAANIFGKVISPILGAALALIAWFAPFFFYLGFAIPALLGVLFIISEPDNKPKTPFKKYFSDLKKIFTKNGKFLWVSYFTAWVSFLILFGVLAYLSDVLETRYDMTGIIKGIIIAIPVTAWTISSFGSGYYLQKKTDGLKYFVIAGIIMLGASAVAIPYMERIYFFLAAAFVMGLGGGLVIPSLTILVTNCAPTEERGGIMSLYGSIRFFGVAVGPPLFSYLLNLSHHAPFWLSGALALIPLIILIRFKNQDIIKLCKAE</sequence>
<dbReference type="InterPro" id="IPR036259">
    <property type="entry name" value="MFS_trans_sf"/>
</dbReference>
<dbReference type="InterPro" id="IPR050189">
    <property type="entry name" value="MFS_Efflux_Transporters"/>
</dbReference>